<evidence type="ECO:0000313" key="3">
    <source>
        <dbReference type="EMBL" id="WOJ98583.1"/>
    </source>
</evidence>
<keyword evidence="1" id="KW-0175">Coiled coil</keyword>
<gene>
    <name evidence="3" type="ORF">R0137_08430</name>
</gene>
<keyword evidence="4" id="KW-1185">Reference proteome</keyword>
<feature type="signal peptide" evidence="2">
    <location>
        <begin position="1"/>
        <end position="26"/>
    </location>
</feature>
<proteinExistence type="predicted"/>
<organism evidence="3 4">
    <name type="scientific">Congregibacter brevis</name>
    <dbReference type="NCBI Taxonomy" id="3081201"/>
    <lineage>
        <taxon>Bacteria</taxon>
        <taxon>Pseudomonadati</taxon>
        <taxon>Pseudomonadota</taxon>
        <taxon>Gammaproteobacteria</taxon>
        <taxon>Cellvibrionales</taxon>
        <taxon>Halieaceae</taxon>
        <taxon>Congregibacter</taxon>
    </lineage>
</organism>
<name>A0ABZ0IHT3_9GAMM</name>
<dbReference type="Proteomes" id="UP001626549">
    <property type="component" value="Chromosome"/>
</dbReference>
<accession>A0ABZ0IHT3</accession>
<feature type="coiled-coil region" evidence="1">
    <location>
        <begin position="299"/>
        <end position="357"/>
    </location>
</feature>
<dbReference type="RefSeq" id="WP_407329940.1">
    <property type="nucleotide sequence ID" value="NZ_CP136865.1"/>
</dbReference>
<protein>
    <submittedName>
        <fullName evidence="3">Uncharacterized protein</fullName>
    </submittedName>
</protein>
<evidence type="ECO:0000256" key="2">
    <source>
        <dbReference type="SAM" id="SignalP"/>
    </source>
</evidence>
<evidence type="ECO:0000256" key="1">
    <source>
        <dbReference type="SAM" id="Coils"/>
    </source>
</evidence>
<sequence length="448" mass="47524">MLFSVLRRISVALVSCLYVAAFTVQAQPDGTASYRSDYAAYQSACETLPRPNVDCACVAKAHATWAHMAPDRAYAQYLLELYRQRLGLPSDADARLEAYFNQDDAKDELNFRASIAFESVDHADPFRDDSVKGCVIPGASRPQLDVLPAGTFYEEVYPKMLASLGDQRFVQCELIETSKLMSVDAFEARTRVGNLAAPTSTKSANEVGAQVMGLQLQRFDELVGQANTAYAKAGITTRDPGAYCSALLAAEDSSGELKDRYVRNAAERAGPPVGLANVDVTNPRPAITNTLNASVVAMQASAQAAADQARAENAEALAELQAIQAGGSPIGASQTEVADLEKELKEMQAGVEAQMAVASSAGSTGPSQAELWAACERSGMGSAFCACFTPRFVDEIVPIAGSSAYMLAASALPEGFDPMQSIAFAQTMDMGVLMNVSPKVDALVDACD</sequence>
<dbReference type="EMBL" id="CP136865">
    <property type="protein sequence ID" value="WOJ98583.1"/>
    <property type="molecule type" value="Genomic_DNA"/>
</dbReference>
<feature type="chain" id="PRO_5045584651" evidence="2">
    <location>
        <begin position="27"/>
        <end position="448"/>
    </location>
</feature>
<reference evidence="3 4" key="1">
    <citation type="submission" date="2023-10" db="EMBL/GenBank/DDBJ databases">
        <title>Two novel species belonging to the OM43/NOR5 clade.</title>
        <authorList>
            <person name="Park M."/>
        </authorList>
    </citation>
    <scope>NUCLEOTIDE SEQUENCE [LARGE SCALE GENOMIC DNA]</scope>
    <source>
        <strain evidence="3 4">IMCC45268</strain>
    </source>
</reference>
<keyword evidence="2" id="KW-0732">Signal</keyword>
<evidence type="ECO:0000313" key="4">
    <source>
        <dbReference type="Proteomes" id="UP001626549"/>
    </source>
</evidence>